<feature type="modified residue" description="4-aspartylphosphate" evidence="3">
    <location>
        <position position="58"/>
    </location>
</feature>
<dbReference type="Proteomes" id="UP000032749">
    <property type="component" value="Chromosome"/>
</dbReference>
<protein>
    <submittedName>
        <fullName evidence="6">Putative two-component response regulator</fullName>
    </submittedName>
</protein>
<dbReference type="Pfam" id="PF00196">
    <property type="entry name" value="GerE"/>
    <property type="match status" value="1"/>
</dbReference>
<dbReference type="PROSITE" id="PS50043">
    <property type="entry name" value="HTH_LUXR_2"/>
    <property type="match status" value="1"/>
</dbReference>
<dbReference type="InterPro" id="IPR016032">
    <property type="entry name" value="Sig_transdc_resp-reg_C-effctor"/>
</dbReference>
<feature type="domain" description="Response regulatory" evidence="5">
    <location>
        <begin position="6"/>
        <end position="123"/>
    </location>
</feature>
<dbReference type="SMART" id="SM00448">
    <property type="entry name" value="REC"/>
    <property type="match status" value="1"/>
</dbReference>
<dbReference type="STRING" id="698738.OLEAN_C38070"/>
<dbReference type="CDD" id="cd06170">
    <property type="entry name" value="LuxR_C_like"/>
    <property type="match status" value="1"/>
</dbReference>
<dbReference type="PRINTS" id="PR00038">
    <property type="entry name" value="HTHLUXR"/>
</dbReference>
<dbReference type="PATRIC" id="fig|698738.3.peg.3963"/>
<dbReference type="PANTHER" id="PTHR45566:SF1">
    <property type="entry name" value="HTH-TYPE TRANSCRIPTIONAL REGULATOR YHJB-RELATED"/>
    <property type="match status" value="1"/>
</dbReference>
<evidence type="ECO:0000259" key="4">
    <source>
        <dbReference type="PROSITE" id="PS50043"/>
    </source>
</evidence>
<dbReference type="GO" id="GO:0000160">
    <property type="term" value="P:phosphorelay signal transduction system"/>
    <property type="evidence" value="ECO:0007669"/>
    <property type="project" value="InterPro"/>
</dbReference>
<dbReference type="InterPro" id="IPR051015">
    <property type="entry name" value="EvgA-like"/>
</dbReference>
<evidence type="ECO:0000256" key="1">
    <source>
        <dbReference type="ARBA" id="ARBA00022553"/>
    </source>
</evidence>
<gene>
    <name evidence="6" type="ORF">OLEAN_C38070</name>
</gene>
<dbReference type="PANTHER" id="PTHR45566">
    <property type="entry name" value="HTH-TYPE TRANSCRIPTIONAL REGULATOR YHJB-RELATED"/>
    <property type="match status" value="1"/>
</dbReference>
<evidence type="ECO:0000313" key="7">
    <source>
        <dbReference type="Proteomes" id="UP000032749"/>
    </source>
</evidence>
<evidence type="ECO:0000256" key="3">
    <source>
        <dbReference type="PROSITE-ProRule" id="PRU00169"/>
    </source>
</evidence>
<accession>R4YUM8</accession>
<dbReference type="GO" id="GO:0006355">
    <property type="term" value="P:regulation of DNA-templated transcription"/>
    <property type="evidence" value="ECO:0007669"/>
    <property type="project" value="InterPro"/>
</dbReference>
<dbReference type="InterPro" id="IPR011006">
    <property type="entry name" value="CheY-like_superfamily"/>
</dbReference>
<dbReference type="SMART" id="SM00421">
    <property type="entry name" value="HTH_LUXR"/>
    <property type="match status" value="1"/>
</dbReference>
<dbReference type="CDD" id="cd17535">
    <property type="entry name" value="REC_NarL-like"/>
    <property type="match status" value="1"/>
</dbReference>
<evidence type="ECO:0000256" key="2">
    <source>
        <dbReference type="ARBA" id="ARBA00023125"/>
    </source>
</evidence>
<dbReference type="GO" id="GO:0003677">
    <property type="term" value="F:DNA binding"/>
    <property type="evidence" value="ECO:0007669"/>
    <property type="project" value="UniProtKB-KW"/>
</dbReference>
<organism evidence="6 7">
    <name type="scientific">Oleispira antarctica RB-8</name>
    <dbReference type="NCBI Taxonomy" id="698738"/>
    <lineage>
        <taxon>Bacteria</taxon>
        <taxon>Pseudomonadati</taxon>
        <taxon>Pseudomonadota</taxon>
        <taxon>Gammaproteobacteria</taxon>
        <taxon>Oceanospirillales</taxon>
        <taxon>Oceanospirillaceae</taxon>
        <taxon>Oleispira</taxon>
    </lineage>
</organism>
<reference evidence="6 7" key="1">
    <citation type="journal article" date="2013" name="Nat. Commun.">
        <title>Genome sequence and functional genomic analysis of the oil-degrading bacterium Oleispira antarctica.</title>
        <authorList>
            <person name="Kube M."/>
            <person name="Chernikova T.N."/>
            <person name="Al-Ramahi Y."/>
            <person name="Beloqui A."/>
            <person name="Lopez-Cortez N."/>
            <person name="Guazzaroni M.E."/>
            <person name="Heipieper H.J."/>
            <person name="Klages S."/>
            <person name="Kotsyurbenko O.R."/>
            <person name="Langer I."/>
            <person name="Nechitaylo T.Y."/>
            <person name="Lunsdorf H."/>
            <person name="Fernandez M."/>
            <person name="Juarez S."/>
            <person name="Ciordia S."/>
            <person name="Singer A."/>
            <person name="Kagan O."/>
            <person name="Egorova O."/>
            <person name="Petit P.A."/>
            <person name="Stogios P."/>
            <person name="Kim Y."/>
            <person name="Tchigvintsev A."/>
            <person name="Flick R."/>
            <person name="Denaro R."/>
            <person name="Genovese M."/>
            <person name="Albar J.P."/>
            <person name="Reva O.N."/>
            <person name="Martinez-Gomariz M."/>
            <person name="Tran H."/>
            <person name="Ferrer M."/>
            <person name="Savchenko A."/>
            <person name="Yakunin A.F."/>
            <person name="Yakimov M.M."/>
            <person name="Golyshina O.V."/>
            <person name="Reinhardt R."/>
            <person name="Golyshin P.N."/>
        </authorList>
    </citation>
    <scope>NUCLEOTIDE SEQUENCE [LARGE SCALE GENOMIC DNA]</scope>
</reference>
<dbReference type="PROSITE" id="PS50110">
    <property type="entry name" value="RESPONSE_REGULATORY"/>
    <property type="match status" value="1"/>
</dbReference>
<dbReference type="AlphaFoldDB" id="R4YUM8"/>
<name>R4YUM8_OLEAN</name>
<dbReference type="InterPro" id="IPR058245">
    <property type="entry name" value="NreC/VraR/RcsB-like_REC"/>
</dbReference>
<dbReference type="Pfam" id="PF00072">
    <property type="entry name" value="Response_reg"/>
    <property type="match status" value="1"/>
</dbReference>
<sequence length="222" mass="24297">MLQAANIIIADDHPLFRTAIKGILLTHMPDATIVEAEDLVSLQTCVEQNDKADLILLDLHMPGAEGFSSIIFLNAHYPNIPIIIISAHEESDIIRRAIDHGANGFLPKSSSADDIYQAIDEVLKGGIWIPAHVSEQQGAADEELTAADAIASLTPKQFRVGLMVSQGLLNKQIAFELNVTEATIKAHMTEIFRKLSVHSRTQVVMTFGQLAINSVNNLENFH</sequence>
<keyword evidence="1 3" id="KW-0597">Phosphoprotein</keyword>
<dbReference type="InterPro" id="IPR001789">
    <property type="entry name" value="Sig_transdc_resp-reg_receiver"/>
</dbReference>
<proteinExistence type="predicted"/>
<feature type="domain" description="HTH luxR-type" evidence="4">
    <location>
        <begin position="146"/>
        <end position="211"/>
    </location>
</feature>
<evidence type="ECO:0000313" key="6">
    <source>
        <dbReference type="EMBL" id="CCK77983.1"/>
    </source>
</evidence>
<dbReference type="SUPFAM" id="SSF46894">
    <property type="entry name" value="C-terminal effector domain of the bipartite response regulators"/>
    <property type="match status" value="1"/>
</dbReference>
<dbReference type="SUPFAM" id="SSF52172">
    <property type="entry name" value="CheY-like"/>
    <property type="match status" value="1"/>
</dbReference>
<evidence type="ECO:0000259" key="5">
    <source>
        <dbReference type="PROSITE" id="PS50110"/>
    </source>
</evidence>
<keyword evidence="2" id="KW-0238">DNA-binding</keyword>
<keyword evidence="7" id="KW-1185">Reference proteome</keyword>
<dbReference type="InterPro" id="IPR000792">
    <property type="entry name" value="Tscrpt_reg_LuxR_C"/>
</dbReference>
<dbReference type="EMBL" id="FO203512">
    <property type="protein sequence ID" value="CCK77983.1"/>
    <property type="molecule type" value="Genomic_DNA"/>
</dbReference>
<dbReference type="OrthoDB" id="9814495at2"/>
<dbReference type="KEGG" id="oai:OLEAN_C38070"/>
<dbReference type="HOGENOM" id="CLU_000445_90_8_6"/>
<dbReference type="Gene3D" id="3.40.50.2300">
    <property type="match status" value="1"/>
</dbReference>